<sequence>MSLVKKLSGKALIVAMAMAMLPASVAVPQNVNGAMGNVVASLFGATQAKADPWRHRHWDRGGYRGGGGYYGRRDWRDSRRWDRGPRYYRRDRGNAAGAAIIGGIVGLGVGAAIASANQPRYVEPAPRRYVEPGYSYAPQPWTREWYQYCSQRYRSFDPGSGTFQPYNGPRRMCR</sequence>
<name>A0ABY1IMW3_9HYPH</name>
<comment type="similarity">
    <text evidence="2">Belongs to the BA14k family.</text>
</comment>
<comment type="subcellular location">
    <subcellularLocation>
        <location evidence="1">Membrane</location>
        <topology evidence="1">Single-pass membrane protein</topology>
    </subcellularLocation>
</comment>
<evidence type="ECO:0000313" key="9">
    <source>
        <dbReference type="Proteomes" id="UP000184290"/>
    </source>
</evidence>
<evidence type="ECO:0000256" key="5">
    <source>
        <dbReference type="ARBA" id="ARBA00022734"/>
    </source>
</evidence>
<reference evidence="8 9" key="1">
    <citation type="submission" date="2016-11" db="EMBL/GenBank/DDBJ databases">
        <authorList>
            <person name="Varghese N."/>
            <person name="Submissions S."/>
        </authorList>
    </citation>
    <scope>NUCLEOTIDE SEQUENCE [LARGE SCALE GENOMIC DNA]</scope>
    <source>
        <strain evidence="8 9">DSM 21988</strain>
    </source>
</reference>
<evidence type="ECO:0000256" key="3">
    <source>
        <dbReference type="ARBA" id="ARBA00020552"/>
    </source>
</evidence>
<evidence type="ECO:0000256" key="6">
    <source>
        <dbReference type="ARBA" id="ARBA00025321"/>
    </source>
</evidence>
<dbReference type="RefSeq" id="WP_159439808.1">
    <property type="nucleotide sequence ID" value="NZ_FQZC01000003.1"/>
</dbReference>
<protein>
    <recommendedName>
        <fullName evidence="3">Lectin-like protein BA14k</fullName>
    </recommendedName>
</protein>
<comment type="caution">
    <text evidence="8">The sequence shown here is derived from an EMBL/GenBank/DDBJ whole genome shotgun (WGS) entry which is preliminary data.</text>
</comment>
<feature type="signal peptide" evidence="7">
    <location>
        <begin position="1"/>
        <end position="26"/>
    </location>
</feature>
<feature type="chain" id="PRO_5047310892" description="Lectin-like protein BA14k" evidence="7">
    <location>
        <begin position="27"/>
        <end position="174"/>
    </location>
</feature>
<keyword evidence="4" id="KW-0472">Membrane</keyword>
<dbReference type="Pfam" id="PF07886">
    <property type="entry name" value="BA14K"/>
    <property type="match status" value="1"/>
</dbReference>
<evidence type="ECO:0000256" key="4">
    <source>
        <dbReference type="ARBA" id="ARBA00022475"/>
    </source>
</evidence>
<keyword evidence="9" id="KW-1185">Reference proteome</keyword>
<organism evidence="8 9">
    <name type="scientific">Aureimonas altamirensis DSM 21988</name>
    <dbReference type="NCBI Taxonomy" id="1121026"/>
    <lineage>
        <taxon>Bacteria</taxon>
        <taxon>Pseudomonadati</taxon>
        <taxon>Pseudomonadota</taxon>
        <taxon>Alphaproteobacteria</taxon>
        <taxon>Hyphomicrobiales</taxon>
        <taxon>Aurantimonadaceae</taxon>
        <taxon>Aureimonas</taxon>
    </lineage>
</organism>
<gene>
    <name evidence="8" type="ORF">SAMN02745911_2716</name>
</gene>
<comment type="function">
    <text evidence="6">Has immunoglobulin-binding and hemagglutination properties, and can bind to mannose. Essential for virulence. May be involved in LPS biosynthesis or polysaccharide transport.</text>
</comment>
<keyword evidence="4" id="KW-1003">Cell membrane</keyword>
<accession>A0ABY1IMW3</accession>
<dbReference type="EMBL" id="FQZC01000003">
    <property type="protein sequence ID" value="SHJ51103.1"/>
    <property type="molecule type" value="Genomic_DNA"/>
</dbReference>
<dbReference type="InterPro" id="IPR012413">
    <property type="entry name" value="BA14K"/>
</dbReference>
<evidence type="ECO:0000256" key="1">
    <source>
        <dbReference type="ARBA" id="ARBA00004167"/>
    </source>
</evidence>
<keyword evidence="7" id="KW-0732">Signal</keyword>
<keyword evidence="5" id="KW-0430">Lectin</keyword>
<proteinExistence type="inferred from homology"/>
<evidence type="ECO:0000256" key="7">
    <source>
        <dbReference type="SAM" id="SignalP"/>
    </source>
</evidence>
<evidence type="ECO:0000313" key="8">
    <source>
        <dbReference type="EMBL" id="SHJ51103.1"/>
    </source>
</evidence>
<evidence type="ECO:0000256" key="2">
    <source>
        <dbReference type="ARBA" id="ARBA00010270"/>
    </source>
</evidence>
<dbReference type="Proteomes" id="UP000184290">
    <property type="component" value="Unassembled WGS sequence"/>
</dbReference>